<dbReference type="Proteomes" id="UP000284120">
    <property type="component" value="Unassembled WGS sequence"/>
</dbReference>
<dbReference type="InterPro" id="IPR023393">
    <property type="entry name" value="START-like_dom_sf"/>
</dbReference>
<dbReference type="CDD" id="cd08901">
    <property type="entry name" value="SRPBCC_CalC_Aha1-like_8"/>
    <property type="match status" value="1"/>
</dbReference>
<name>A0A3S3PA76_9SPHI</name>
<evidence type="ECO:0000256" key="1">
    <source>
        <dbReference type="ARBA" id="ARBA00006817"/>
    </source>
</evidence>
<comment type="caution">
    <text evidence="3">The sequence shown here is derived from an EMBL/GenBank/DDBJ whole genome shotgun (WGS) entry which is preliminary data.</text>
</comment>
<dbReference type="Gene3D" id="3.30.530.20">
    <property type="match status" value="1"/>
</dbReference>
<reference evidence="3 4" key="1">
    <citation type="submission" date="2018-06" db="EMBL/GenBank/DDBJ databases">
        <title>Pedobacter endophyticus sp. nov., an endophytic bacterium isolated from a leaf of Triticum aestivum.</title>
        <authorList>
            <person name="Zhang L."/>
        </authorList>
    </citation>
    <scope>NUCLEOTIDE SEQUENCE [LARGE SCALE GENOMIC DNA]</scope>
    <source>
        <strain evidence="3 4">CM134L-2</strain>
    </source>
</reference>
<comment type="similarity">
    <text evidence="1">Belongs to the AHA1 family.</text>
</comment>
<organism evidence="3 4">
    <name type="scientific">Pedobacter chitinilyticus</name>
    <dbReference type="NCBI Taxonomy" id="2233776"/>
    <lineage>
        <taxon>Bacteria</taxon>
        <taxon>Pseudomonadati</taxon>
        <taxon>Bacteroidota</taxon>
        <taxon>Sphingobacteriia</taxon>
        <taxon>Sphingobacteriales</taxon>
        <taxon>Sphingobacteriaceae</taxon>
        <taxon>Pedobacter</taxon>
    </lineage>
</organism>
<evidence type="ECO:0000313" key="4">
    <source>
        <dbReference type="Proteomes" id="UP000284120"/>
    </source>
</evidence>
<sequence length="151" mass="16968">MEIKDSPCVETQMLIRKPIAEVFKASIDPTVTTNFWFTKASGKLEVGKTVIWHWEMYGVSAEVLVKEIVPHQKIIAEWGDPATTIDFNFTEVDEHCTYVVIKNYGFHETGDDLIAIIKDATGGFTTVLDACKAYLEHGIKLNLVGDKFLTK</sequence>
<dbReference type="EMBL" id="SAYW01000007">
    <property type="protein sequence ID" value="RWU04391.1"/>
    <property type="molecule type" value="Genomic_DNA"/>
</dbReference>
<gene>
    <name evidence="3" type="ORF">DPV69_18920</name>
</gene>
<dbReference type="AlphaFoldDB" id="A0A3S3PA76"/>
<feature type="domain" description="Activator of Hsp90 ATPase homologue 1/2-like C-terminal" evidence="2">
    <location>
        <begin position="18"/>
        <end position="136"/>
    </location>
</feature>
<evidence type="ECO:0000259" key="2">
    <source>
        <dbReference type="Pfam" id="PF08327"/>
    </source>
</evidence>
<accession>A0A3S3PA76</accession>
<dbReference type="SUPFAM" id="SSF55961">
    <property type="entry name" value="Bet v1-like"/>
    <property type="match status" value="1"/>
</dbReference>
<dbReference type="OrthoDB" id="2364866at2"/>
<evidence type="ECO:0000313" key="3">
    <source>
        <dbReference type="EMBL" id="RWU04391.1"/>
    </source>
</evidence>
<dbReference type="Pfam" id="PF08327">
    <property type="entry name" value="AHSA1"/>
    <property type="match status" value="1"/>
</dbReference>
<keyword evidence="4" id="KW-1185">Reference proteome</keyword>
<dbReference type="InterPro" id="IPR013538">
    <property type="entry name" value="ASHA1/2-like_C"/>
</dbReference>
<protein>
    <submittedName>
        <fullName evidence="3">Polyketide cyclase</fullName>
    </submittedName>
</protein>
<proteinExistence type="inferred from homology"/>
<dbReference type="RefSeq" id="WP_113648987.1">
    <property type="nucleotide sequence ID" value="NZ_QMHN01000007.1"/>
</dbReference>